<feature type="non-terminal residue" evidence="7">
    <location>
        <position position="1"/>
    </location>
</feature>
<dbReference type="Pfam" id="PF13894">
    <property type="entry name" value="zf-C2H2_4"/>
    <property type="match status" value="1"/>
</dbReference>
<evidence type="ECO:0000313" key="7">
    <source>
        <dbReference type="EMBL" id="CAH1777398.1"/>
    </source>
</evidence>
<dbReference type="GO" id="GO:0000981">
    <property type="term" value="F:DNA-binding transcription factor activity, RNA polymerase II-specific"/>
    <property type="evidence" value="ECO:0007669"/>
    <property type="project" value="TreeGrafter"/>
</dbReference>
<dbReference type="InterPro" id="IPR013087">
    <property type="entry name" value="Znf_C2H2_type"/>
</dbReference>
<comment type="caution">
    <text evidence="7">The sequence shown here is derived from an EMBL/GenBank/DDBJ whole genome shotgun (WGS) entry which is preliminary data.</text>
</comment>
<dbReference type="AlphaFoldDB" id="A0A8S4N9D2"/>
<evidence type="ECO:0000256" key="3">
    <source>
        <dbReference type="ARBA" id="ARBA00022771"/>
    </source>
</evidence>
<dbReference type="PROSITE" id="PS00028">
    <property type="entry name" value="ZINC_FINGER_C2H2_1"/>
    <property type="match status" value="2"/>
</dbReference>
<dbReference type="Pfam" id="PF00096">
    <property type="entry name" value="zf-C2H2"/>
    <property type="match status" value="1"/>
</dbReference>
<evidence type="ECO:0000256" key="5">
    <source>
        <dbReference type="PROSITE-ProRule" id="PRU00042"/>
    </source>
</evidence>
<dbReference type="PROSITE" id="PS50157">
    <property type="entry name" value="ZINC_FINGER_C2H2_2"/>
    <property type="match status" value="2"/>
</dbReference>
<keyword evidence="8" id="KW-1185">Reference proteome</keyword>
<feature type="domain" description="C2H2-type" evidence="6">
    <location>
        <begin position="55"/>
        <end position="82"/>
    </location>
</feature>
<proteinExistence type="predicted"/>
<gene>
    <name evidence="7" type="ORF">OFUS_LOCUS4448</name>
</gene>
<evidence type="ECO:0000256" key="4">
    <source>
        <dbReference type="ARBA" id="ARBA00022833"/>
    </source>
</evidence>
<dbReference type="SMART" id="SM00355">
    <property type="entry name" value="ZnF_C2H2"/>
    <property type="match status" value="2"/>
</dbReference>
<dbReference type="InterPro" id="IPR036236">
    <property type="entry name" value="Znf_C2H2_sf"/>
</dbReference>
<keyword evidence="4" id="KW-0862">Zinc</keyword>
<evidence type="ECO:0000256" key="1">
    <source>
        <dbReference type="ARBA" id="ARBA00022723"/>
    </source>
</evidence>
<organism evidence="7 8">
    <name type="scientific">Owenia fusiformis</name>
    <name type="common">Polychaete worm</name>
    <dbReference type="NCBI Taxonomy" id="6347"/>
    <lineage>
        <taxon>Eukaryota</taxon>
        <taxon>Metazoa</taxon>
        <taxon>Spiralia</taxon>
        <taxon>Lophotrochozoa</taxon>
        <taxon>Annelida</taxon>
        <taxon>Polychaeta</taxon>
        <taxon>Sedentaria</taxon>
        <taxon>Canalipalpata</taxon>
        <taxon>Sabellida</taxon>
        <taxon>Oweniida</taxon>
        <taxon>Oweniidae</taxon>
        <taxon>Owenia</taxon>
    </lineage>
</organism>
<dbReference type="FunFam" id="3.30.160.60:FF:000358">
    <property type="entry name" value="zinc finger protein 24"/>
    <property type="match status" value="1"/>
</dbReference>
<dbReference type="Proteomes" id="UP000749559">
    <property type="component" value="Unassembled WGS sequence"/>
</dbReference>
<dbReference type="EMBL" id="CAIIXF020000002">
    <property type="protein sequence ID" value="CAH1777398.1"/>
    <property type="molecule type" value="Genomic_DNA"/>
</dbReference>
<dbReference type="GO" id="GO:0009880">
    <property type="term" value="P:embryonic pattern specification"/>
    <property type="evidence" value="ECO:0007669"/>
    <property type="project" value="TreeGrafter"/>
</dbReference>
<reference evidence="7" key="1">
    <citation type="submission" date="2022-03" db="EMBL/GenBank/DDBJ databases">
        <authorList>
            <person name="Martin C."/>
        </authorList>
    </citation>
    <scope>NUCLEOTIDE SEQUENCE</scope>
</reference>
<accession>A0A8S4N9D2</accession>
<sequence>GYMGSVGLLEGRYHQSIAANQSMATHQSDQGLPVHYRVQSTQPQTPSRHKSDKQHICQLCRKTFQSPYKLERHLKVHTGEKPFKCSFCNKAFGRKDNLKQHENLHRK</sequence>
<dbReference type="SUPFAM" id="SSF57667">
    <property type="entry name" value="beta-beta-alpha zinc fingers"/>
    <property type="match status" value="1"/>
</dbReference>
<dbReference type="GO" id="GO:0048619">
    <property type="term" value="P:embryonic hindgut morphogenesis"/>
    <property type="evidence" value="ECO:0007669"/>
    <property type="project" value="TreeGrafter"/>
</dbReference>
<dbReference type="PANTHER" id="PTHR14196:SF10">
    <property type="entry name" value="C2H2-TYPE DOMAIN-CONTAINING PROTEIN"/>
    <property type="match status" value="1"/>
</dbReference>
<name>A0A8S4N9D2_OWEFU</name>
<dbReference type="GO" id="GO:0008270">
    <property type="term" value="F:zinc ion binding"/>
    <property type="evidence" value="ECO:0007669"/>
    <property type="project" value="UniProtKB-KW"/>
</dbReference>
<feature type="domain" description="C2H2-type" evidence="6">
    <location>
        <begin position="83"/>
        <end position="107"/>
    </location>
</feature>
<dbReference type="GO" id="GO:0005634">
    <property type="term" value="C:nucleus"/>
    <property type="evidence" value="ECO:0007669"/>
    <property type="project" value="TreeGrafter"/>
</dbReference>
<dbReference type="FunFam" id="3.30.160.60:FF:000096">
    <property type="entry name" value="Zinc finger and BTB domain-containing protein 18 isoform 1"/>
    <property type="match status" value="1"/>
</dbReference>
<dbReference type="PANTHER" id="PTHR14196">
    <property type="entry name" value="ODD-SKIPPED - RELATED"/>
    <property type="match status" value="1"/>
</dbReference>
<keyword evidence="3 5" id="KW-0863">Zinc-finger</keyword>
<evidence type="ECO:0000259" key="6">
    <source>
        <dbReference type="PROSITE" id="PS50157"/>
    </source>
</evidence>
<dbReference type="GO" id="GO:0000977">
    <property type="term" value="F:RNA polymerase II transcription regulatory region sequence-specific DNA binding"/>
    <property type="evidence" value="ECO:0007669"/>
    <property type="project" value="TreeGrafter"/>
</dbReference>
<dbReference type="Gene3D" id="3.30.160.60">
    <property type="entry name" value="Classic Zinc Finger"/>
    <property type="match status" value="2"/>
</dbReference>
<evidence type="ECO:0000256" key="2">
    <source>
        <dbReference type="ARBA" id="ARBA00022737"/>
    </source>
</evidence>
<evidence type="ECO:0000313" key="8">
    <source>
        <dbReference type="Proteomes" id="UP000749559"/>
    </source>
</evidence>
<dbReference type="OrthoDB" id="6159321at2759"/>
<keyword evidence="1" id="KW-0479">Metal-binding</keyword>
<protein>
    <recommendedName>
        <fullName evidence="6">C2H2-type domain-containing protein</fullName>
    </recommendedName>
</protein>
<keyword evidence="2" id="KW-0677">Repeat</keyword>
<dbReference type="InterPro" id="IPR050717">
    <property type="entry name" value="C2H2-ZF_Transcription_Reg"/>
</dbReference>